<dbReference type="STRING" id="28092.WM40_15005"/>
<dbReference type="InterPro" id="IPR058625">
    <property type="entry name" value="MdtA-like_BSH"/>
</dbReference>
<keyword evidence="10" id="KW-1185">Reference proteome</keyword>
<dbReference type="Gene3D" id="2.40.30.170">
    <property type="match status" value="1"/>
</dbReference>
<dbReference type="Pfam" id="PF25876">
    <property type="entry name" value="HH_MFP_RND"/>
    <property type="match status" value="1"/>
</dbReference>
<dbReference type="GO" id="GO:0005886">
    <property type="term" value="C:plasma membrane"/>
    <property type="evidence" value="ECO:0007669"/>
    <property type="project" value="UniProtKB-SubCell"/>
</dbReference>
<dbReference type="PANTHER" id="PTHR30158:SF3">
    <property type="entry name" value="MULTIDRUG EFFLUX PUMP SUBUNIT ACRA-RELATED"/>
    <property type="match status" value="1"/>
</dbReference>
<accession>A0A0F5JZT9</accession>
<dbReference type="GO" id="GO:0022857">
    <property type="term" value="F:transmembrane transporter activity"/>
    <property type="evidence" value="ECO:0007669"/>
    <property type="project" value="InterPro"/>
</dbReference>
<dbReference type="GO" id="GO:0046677">
    <property type="term" value="P:response to antibiotic"/>
    <property type="evidence" value="ECO:0007669"/>
    <property type="project" value="TreeGrafter"/>
</dbReference>
<dbReference type="InterPro" id="IPR006143">
    <property type="entry name" value="RND_pump_MFP"/>
</dbReference>
<dbReference type="AlphaFoldDB" id="A0A0F5JZT9"/>
<evidence type="ECO:0000259" key="8">
    <source>
        <dbReference type="Pfam" id="PF25967"/>
    </source>
</evidence>
<dbReference type="InterPro" id="IPR058626">
    <property type="entry name" value="MdtA-like_b-barrel"/>
</dbReference>
<evidence type="ECO:0000313" key="9">
    <source>
        <dbReference type="EMBL" id="KKB62827.1"/>
    </source>
</evidence>
<dbReference type="Gene3D" id="1.10.287.470">
    <property type="entry name" value="Helix hairpin bin"/>
    <property type="match status" value="1"/>
</dbReference>
<comment type="subcellular location">
    <subcellularLocation>
        <location evidence="1">Cell envelope</location>
    </subcellularLocation>
</comment>
<feature type="domain" description="Multidrug resistance protein MdtA-like alpha-helical hairpin" evidence="5">
    <location>
        <begin position="116"/>
        <end position="184"/>
    </location>
</feature>
<evidence type="ECO:0000259" key="6">
    <source>
        <dbReference type="Pfam" id="PF25917"/>
    </source>
</evidence>
<evidence type="ECO:0000259" key="5">
    <source>
        <dbReference type="Pfam" id="PF25876"/>
    </source>
</evidence>
<dbReference type="Gene3D" id="2.40.420.20">
    <property type="match status" value="1"/>
</dbReference>
<feature type="domain" description="Multidrug resistance protein MdtA-like beta-barrel" evidence="7">
    <location>
        <begin position="222"/>
        <end position="309"/>
    </location>
</feature>
<feature type="region of interest" description="Disordered" evidence="3">
    <location>
        <begin position="389"/>
        <end position="424"/>
    </location>
</feature>
<feature type="chain" id="PRO_5002490290" evidence="4">
    <location>
        <begin position="27"/>
        <end position="424"/>
    </location>
</feature>
<feature type="domain" description="Multidrug resistance protein MdtA-like C-terminal permuted SH3" evidence="8">
    <location>
        <begin position="313"/>
        <end position="374"/>
    </location>
</feature>
<proteinExistence type="inferred from homology"/>
<evidence type="ECO:0000256" key="4">
    <source>
        <dbReference type="SAM" id="SignalP"/>
    </source>
</evidence>
<protein>
    <submittedName>
        <fullName evidence="9">Hemolysin D</fullName>
    </submittedName>
</protein>
<dbReference type="SUPFAM" id="SSF111369">
    <property type="entry name" value="HlyD-like secretion proteins"/>
    <property type="match status" value="1"/>
</dbReference>
<evidence type="ECO:0000256" key="1">
    <source>
        <dbReference type="ARBA" id="ARBA00004196"/>
    </source>
</evidence>
<dbReference type="EMBL" id="LAQU01000015">
    <property type="protein sequence ID" value="KKB62827.1"/>
    <property type="molecule type" value="Genomic_DNA"/>
</dbReference>
<dbReference type="RefSeq" id="WP_024903309.1">
    <property type="nucleotide sequence ID" value="NZ_CADFGU010000007.1"/>
</dbReference>
<dbReference type="Pfam" id="PF25967">
    <property type="entry name" value="RND-MFP_C"/>
    <property type="match status" value="1"/>
</dbReference>
<dbReference type="Pfam" id="PF25944">
    <property type="entry name" value="Beta-barrel_RND"/>
    <property type="match status" value="1"/>
</dbReference>
<dbReference type="PATRIC" id="fig|28092.6.peg.3545"/>
<comment type="similarity">
    <text evidence="2">Belongs to the membrane fusion protein (MFP) (TC 8.A.1) family.</text>
</comment>
<feature type="compositionally biased region" description="Low complexity" evidence="3">
    <location>
        <begin position="391"/>
        <end position="424"/>
    </location>
</feature>
<keyword evidence="4" id="KW-0732">Signal</keyword>
<evidence type="ECO:0000256" key="2">
    <source>
        <dbReference type="ARBA" id="ARBA00009477"/>
    </source>
</evidence>
<dbReference type="Gene3D" id="2.40.50.100">
    <property type="match status" value="1"/>
</dbReference>
<sequence>MQFESKKTTQRRNHYATLLVSCVAVAATLSGCGKSTSQSMPGGPPRQAPTVTVQTLQPRSITIVDTLSGRLSAFEDADVRPQVDGIVQKRLFTEGATVKAGQPLYQLDPASYQASYDTARGTLLKAEATARAAEITAQRYQALIKINGVSQQDLENYVASAREAEADVISDRGSLETARVNLARTRIVAPISGRIGKSSVTAGALVTADQTTALATIQSIDTMYLDVTRSSADGLRLRKAIAAGRITPASAAVTLTTEDGAEYPIKGTLQFSDISVDTTTGSVTLRSVFPNPQHELLPGMFVSASFSEGVQDNALLVPQSVVTRGPGGQSTVLIVDGNNKVVSRNVSADTAYGNQWIVTKGLQAGDRVILDGLQSLGAGMTVKPVEQQAVPATSASGPEAASAATAPLPTSSASAVSGTGTTSH</sequence>
<evidence type="ECO:0000259" key="7">
    <source>
        <dbReference type="Pfam" id="PF25944"/>
    </source>
</evidence>
<evidence type="ECO:0000313" key="10">
    <source>
        <dbReference type="Proteomes" id="UP000033618"/>
    </source>
</evidence>
<dbReference type="FunFam" id="2.40.420.20:FF:000001">
    <property type="entry name" value="Efflux RND transporter periplasmic adaptor subunit"/>
    <property type="match status" value="1"/>
</dbReference>
<feature type="signal peptide" evidence="4">
    <location>
        <begin position="1"/>
        <end position="26"/>
    </location>
</feature>
<dbReference type="Proteomes" id="UP000033618">
    <property type="component" value="Unassembled WGS sequence"/>
</dbReference>
<dbReference type="PANTHER" id="PTHR30158">
    <property type="entry name" value="ACRA/E-RELATED COMPONENT OF DRUG EFFLUX TRANSPORTER"/>
    <property type="match status" value="1"/>
</dbReference>
<evidence type="ECO:0000256" key="3">
    <source>
        <dbReference type="SAM" id="MobiDB-lite"/>
    </source>
</evidence>
<organism evidence="9 10">
    <name type="scientific">Robbsia andropogonis</name>
    <dbReference type="NCBI Taxonomy" id="28092"/>
    <lineage>
        <taxon>Bacteria</taxon>
        <taxon>Pseudomonadati</taxon>
        <taxon>Pseudomonadota</taxon>
        <taxon>Betaproteobacteria</taxon>
        <taxon>Burkholderiales</taxon>
        <taxon>Burkholderiaceae</taxon>
        <taxon>Robbsia</taxon>
    </lineage>
</organism>
<feature type="domain" description="Multidrug resistance protein MdtA-like barrel-sandwich hybrid" evidence="6">
    <location>
        <begin position="76"/>
        <end position="218"/>
    </location>
</feature>
<comment type="caution">
    <text evidence="9">The sequence shown here is derived from an EMBL/GenBank/DDBJ whole genome shotgun (WGS) entry which is preliminary data.</text>
</comment>
<dbReference type="NCBIfam" id="TIGR01730">
    <property type="entry name" value="RND_mfp"/>
    <property type="match status" value="1"/>
</dbReference>
<gene>
    <name evidence="9" type="ORF">WM40_15005</name>
</gene>
<reference evidence="9 10" key="1">
    <citation type="submission" date="2015-03" db="EMBL/GenBank/DDBJ databases">
        <title>Draft Genome Sequence of Burkholderia andropogonis type strain ICMP2807, isolated from Sorghum bicolor.</title>
        <authorList>
            <person name="Lopes-Santos L."/>
            <person name="Castro D.B."/>
            <person name="Ottoboni L.M."/>
            <person name="Park D."/>
            <person name="Weirc B.S."/>
            <person name="Destefano S.A."/>
        </authorList>
    </citation>
    <scope>NUCLEOTIDE SEQUENCE [LARGE SCALE GENOMIC DNA]</scope>
    <source>
        <strain evidence="9 10">ICMP2807</strain>
    </source>
</reference>
<dbReference type="InterPro" id="IPR058624">
    <property type="entry name" value="MdtA-like_HH"/>
</dbReference>
<name>A0A0F5JZT9_9BURK</name>
<dbReference type="InterPro" id="IPR058627">
    <property type="entry name" value="MdtA-like_C"/>
</dbReference>
<dbReference type="PROSITE" id="PS51257">
    <property type="entry name" value="PROKAR_LIPOPROTEIN"/>
    <property type="match status" value="1"/>
</dbReference>
<dbReference type="Pfam" id="PF25917">
    <property type="entry name" value="BSH_RND"/>
    <property type="match status" value="1"/>
</dbReference>
<dbReference type="OrthoDB" id="9783047at2"/>